<dbReference type="EMBL" id="CABFNB010000169">
    <property type="protein sequence ID" value="VTZ66126.1"/>
    <property type="molecule type" value="Genomic_DNA"/>
</dbReference>
<reference evidence="1" key="1">
    <citation type="submission" date="2019-06" db="EMBL/GenBank/DDBJ databases">
        <authorList>
            <person name="Le Quere A."/>
            <person name="Colella S."/>
        </authorList>
    </citation>
    <scope>NUCLEOTIDE SEQUENCE</scope>
    <source>
        <strain evidence="1">EmedicaeMD41</strain>
    </source>
</reference>
<name>A0A508X933_9HYPH</name>
<dbReference type="AlphaFoldDB" id="A0A508X933"/>
<protein>
    <submittedName>
        <fullName evidence="1">Uncharacterized protein</fullName>
    </submittedName>
</protein>
<organism evidence="1">
    <name type="scientific">Sinorhizobium medicae</name>
    <dbReference type="NCBI Taxonomy" id="110321"/>
    <lineage>
        <taxon>Bacteria</taxon>
        <taxon>Pseudomonadati</taxon>
        <taxon>Pseudomonadota</taxon>
        <taxon>Alphaproteobacteria</taxon>
        <taxon>Hyphomicrobiales</taxon>
        <taxon>Rhizobiaceae</taxon>
        <taxon>Sinorhizobium/Ensifer group</taxon>
        <taxon>Sinorhizobium</taxon>
    </lineage>
</organism>
<accession>A0A508X933</accession>
<proteinExistence type="predicted"/>
<dbReference type="Proteomes" id="UP000507954">
    <property type="component" value="Unassembled WGS sequence"/>
</dbReference>
<sequence length="63" mass="6922">MLVLLVEPSAALVGVTLQSYSKHAVRLYFTGMTKRGSTITILLLVVVPRHARRYDSPLGPQSL</sequence>
<evidence type="ECO:0000313" key="1">
    <source>
        <dbReference type="EMBL" id="VTZ66126.1"/>
    </source>
</evidence>
<gene>
    <name evidence="1" type="ORF">EMEDMD4_970011</name>
</gene>